<dbReference type="InterPro" id="IPR035992">
    <property type="entry name" value="Ricin_B-like_lectins"/>
</dbReference>
<evidence type="ECO:0000256" key="1">
    <source>
        <dbReference type="SAM" id="SignalP"/>
    </source>
</evidence>
<evidence type="ECO:0000313" key="3">
    <source>
        <dbReference type="Proteomes" id="UP001151582"/>
    </source>
</evidence>
<feature type="signal peptide" evidence="1">
    <location>
        <begin position="1"/>
        <end position="21"/>
    </location>
</feature>
<gene>
    <name evidence="2" type="ORF">H4R34_001102</name>
</gene>
<keyword evidence="3" id="KW-1185">Reference proteome</keyword>
<accession>A0A9W8B952</accession>
<comment type="caution">
    <text evidence="2">The sequence shown here is derived from an EMBL/GenBank/DDBJ whole genome shotgun (WGS) entry which is preliminary data.</text>
</comment>
<evidence type="ECO:0000313" key="2">
    <source>
        <dbReference type="EMBL" id="KAJ1983724.1"/>
    </source>
</evidence>
<sequence>MAVYTYLAALAVLALLPGQWAFTASTVRIEDGNGHCITQPARGTVEGTQAILDNCSPLYPKSQVILLNPHPSDKDVFSIVVGNQCVSVTDKSTENRYNVTYAPCADDKRQYFRARNQDNNASFESKKHADKFLLPLEGALLAAPKDEDNTYPWQLFMVGGGVCSDTVYDNFIKSNASMVGLMRKIGLNADQLLQTIDSNGMPSLQLPDQNILNHCDTQIQWLFSNFTQDLTNMFAKASQFNGTYRTQIQSAVSEVVQALQEDKLTLGQSSSDSGHPFLYFLTNSVVGPFLGNGFFGNAVTSALKTWALFSDNKSQIMTENPEKNAMVGEVSAVFDQTSSELFNNLRHLITNSTYDEFSRYVDEFATKSVDAIYGDPTALTHKIKLQVVQYAANATGTLSNQLCLIGQDSPFKTRRSDFDDNQGNHFILEFPANIKRLTLDSLQQTNQTTAMLQGKDGWNLKLVDDSGFLVRSHCDDDSVSYDKFYNS</sequence>
<proteinExistence type="predicted"/>
<keyword evidence="1" id="KW-0732">Signal</keyword>
<name>A0A9W8B952_9FUNG</name>
<reference evidence="2" key="1">
    <citation type="submission" date="2022-07" db="EMBL/GenBank/DDBJ databases">
        <title>Phylogenomic reconstructions and comparative analyses of Kickxellomycotina fungi.</title>
        <authorList>
            <person name="Reynolds N.K."/>
            <person name="Stajich J.E."/>
            <person name="Barry K."/>
            <person name="Grigoriev I.V."/>
            <person name="Crous P."/>
            <person name="Smith M.E."/>
        </authorList>
    </citation>
    <scope>NUCLEOTIDE SEQUENCE</scope>
    <source>
        <strain evidence="2">RSA 567</strain>
    </source>
</reference>
<dbReference type="Gene3D" id="2.80.10.50">
    <property type="match status" value="1"/>
</dbReference>
<organism evidence="2 3">
    <name type="scientific">Dimargaris verticillata</name>
    <dbReference type="NCBI Taxonomy" id="2761393"/>
    <lineage>
        <taxon>Eukaryota</taxon>
        <taxon>Fungi</taxon>
        <taxon>Fungi incertae sedis</taxon>
        <taxon>Zoopagomycota</taxon>
        <taxon>Kickxellomycotina</taxon>
        <taxon>Dimargaritomycetes</taxon>
        <taxon>Dimargaritales</taxon>
        <taxon>Dimargaritaceae</taxon>
        <taxon>Dimargaris</taxon>
    </lineage>
</organism>
<dbReference type="SUPFAM" id="SSF50370">
    <property type="entry name" value="Ricin B-like lectins"/>
    <property type="match status" value="1"/>
</dbReference>
<protein>
    <submittedName>
        <fullName evidence="2">Uncharacterized protein</fullName>
    </submittedName>
</protein>
<dbReference type="Proteomes" id="UP001151582">
    <property type="component" value="Unassembled WGS sequence"/>
</dbReference>
<feature type="chain" id="PRO_5040836190" evidence="1">
    <location>
        <begin position="22"/>
        <end position="487"/>
    </location>
</feature>
<dbReference type="OrthoDB" id="10338787at2759"/>
<dbReference type="AlphaFoldDB" id="A0A9W8B952"/>
<dbReference type="PROSITE" id="PS50231">
    <property type="entry name" value="RICIN_B_LECTIN"/>
    <property type="match status" value="1"/>
</dbReference>
<dbReference type="EMBL" id="JANBQB010000043">
    <property type="protein sequence ID" value="KAJ1983724.1"/>
    <property type="molecule type" value="Genomic_DNA"/>
</dbReference>